<evidence type="ECO:0000313" key="3">
    <source>
        <dbReference type="Proteomes" id="UP000290567"/>
    </source>
</evidence>
<keyword evidence="1" id="KW-1133">Transmembrane helix</keyword>
<organism evidence="2 3">
    <name type="scientific">Enterococcus florum</name>
    <dbReference type="NCBI Taxonomy" id="2480627"/>
    <lineage>
        <taxon>Bacteria</taxon>
        <taxon>Bacillati</taxon>
        <taxon>Bacillota</taxon>
        <taxon>Bacilli</taxon>
        <taxon>Lactobacillales</taxon>
        <taxon>Enterococcaceae</taxon>
        <taxon>Enterococcus</taxon>
    </lineage>
</organism>
<feature type="transmembrane region" description="Helical" evidence="1">
    <location>
        <begin position="24"/>
        <end position="42"/>
    </location>
</feature>
<dbReference type="InterPro" id="IPR018926">
    <property type="entry name" value="Gp23"/>
</dbReference>
<dbReference type="Proteomes" id="UP000290567">
    <property type="component" value="Unassembled WGS sequence"/>
</dbReference>
<dbReference type="RefSeq" id="WP_146621024.1">
    <property type="nucleotide sequence ID" value="NZ_BJCC01000003.1"/>
</dbReference>
<keyword evidence="1" id="KW-0812">Transmembrane</keyword>
<name>A0A4P5P504_9ENTE</name>
<keyword evidence="1" id="KW-0472">Membrane</keyword>
<gene>
    <name evidence="2" type="ORF">NRIC_04070</name>
</gene>
<dbReference type="AlphaFoldDB" id="A0A4P5P504"/>
<evidence type="ECO:0000313" key="2">
    <source>
        <dbReference type="EMBL" id="GCF92516.1"/>
    </source>
</evidence>
<protein>
    <submittedName>
        <fullName evidence="2">Uncharacterized protein</fullName>
    </submittedName>
</protein>
<keyword evidence="3" id="KW-1185">Reference proteome</keyword>
<dbReference type="Pfam" id="PF10669">
    <property type="entry name" value="Phage_Gp23"/>
    <property type="match status" value="1"/>
</dbReference>
<proteinExistence type="predicted"/>
<accession>A0A4P5P504</accession>
<evidence type="ECO:0000256" key="1">
    <source>
        <dbReference type="SAM" id="Phobius"/>
    </source>
</evidence>
<sequence length="125" mass="14653">MANEIVDSMERTQKMLERAHEKEMIFLVLFVCVLVALGWILWKAIQTIELTRKESKTEREKMQDERTKFLEVLSEEQHLVKEQHEMIKSEKVILEKVVDSVGNIDRKVDLILVKSGLDSQRKDGD</sequence>
<comment type="caution">
    <text evidence="2">The sequence shown here is derived from an EMBL/GenBank/DDBJ whole genome shotgun (WGS) entry which is preliminary data.</text>
</comment>
<dbReference type="EMBL" id="BJCC01000003">
    <property type="protein sequence ID" value="GCF92516.1"/>
    <property type="molecule type" value="Genomic_DNA"/>
</dbReference>
<reference evidence="3" key="1">
    <citation type="submission" date="2019-02" db="EMBL/GenBank/DDBJ databases">
        <title>Draft genome sequence of Enterococcus sp. Gos25-1.</title>
        <authorList>
            <person name="Tanaka N."/>
            <person name="Shiwa Y."/>
            <person name="Fujita N."/>
        </authorList>
    </citation>
    <scope>NUCLEOTIDE SEQUENCE [LARGE SCALE GENOMIC DNA]</scope>
    <source>
        <strain evidence="3">Gos25-1</strain>
    </source>
</reference>